<dbReference type="CDD" id="cd16434">
    <property type="entry name" value="CheB-CheR_fusion"/>
    <property type="match status" value="1"/>
</dbReference>
<feature type="region of interest" description="Disordered" evidence="8">
    <location>
        <begin position="499"/>
        <end position="529"/>
    </location>
</feature>
<evidence type="ECO:0000259" key="9">
    <source>
        <dbReference type="PROSITE" id="PS50112"/>
    </source>
</evidence>
<keyword evidence="13" id="KW-1185">Reference proteome</keyword>
<dbReference type="InterPro" id="IPR000673">
    <property type="entry name" value="Sig_transdc_resp-reg_Me-estase"/>
</dbReference>
<dbReference type="SUPFAM" id="SSF53335">
    <property type="entry name" value="S-adenosyl-L-methionine-dependent methyltransferases"/>
    <property type="match status" value="1"/>
</dbReference>
<dbReference type="PROSITE" id="PS50112">
    <property type="entry name" value="PAS"/>
    <property type="match status" value="1"/>
</dbReference>
<dbReference type="Gene3D" id="3.40.50.180">
    <property type="entry name" value="Methylesterase CheB, C-terminal domain"/>
    <property type="match status" value="1"/>
</dbReference>
<feature type="domain" description="CheR-type methyltransferase" evidence="11">
    <location>
        <begin position="221"/>
        <end position="496"/>
    </location>
</feature>
<feature type="active site" evidence="6">
    <location>
        <position position="156"/>
    </location>
</feature>
<keyword evidence="7" id="KW-0175">Coiled coil</keyword>
<reference evidence="12 13" key="1">
    <citation type="submission" date="2024-08" db="EMBL/GenBank/DDBJ databases">
        <title>Whole-genome sequencing of halo(alkali)philic microorganisms from hypersaline lakes.</title>
        <authorList>
            <person name="Sorokin D.Y."/>
            <person name="Merkel A.Y."/>
            <person name="Messina E."/>
            <person name="Yakimov M."/>
        </authorList>
    </citation>
    <scope>NUCLEOTIDE SEQUENCE [LARGE SCALE GENOMIC DNA]</scope>
    <source>
        <strain evidence="12 13">Cl-TMA</strain>
    </source>
</reference>
<dbReference type="InterPro" id="IPR013656">
    <property type="entry name" value="PAS_4"/>
</dbReference>
<proteinExistence type="predicted"/>
<dbReference type="PROSITE" id="PS50122">
    <property type="entry name" value="CHEB"/>
    <property type="match status" value="1"/>
</dbReference>
<evidence type="ECO:0000313" key="13">
    <source>
        <dbReference type="Proteomes" id="UP001575181"/>
    </source>
</evidence>
<dbReference type="SUPFAM" id="SSF47757">
    <property type="entry name" value="Chemotaxis receptor methyltransferase CheR, N-terminal domain"/>
    <property type="match status" value="1"/>
</dbReference>
<feature type="domain" description="PAS" evidence="9">
    <location>
        <begin position="867"/>
        <end position="938"/>
    </location>
</feature>
<evidence type="ECO:0000256" key="4">
    <source>
        <dbReference type="ARBA" id="ARBA00022679"/>
    </source>
</evidence>
<keyword evidence="6" id="KW-0145">Chemotaxis</keyword>
<dbReference type="InterPro" id="IPR022642">
    <property type="entry name" value="CheR_C"/>
</dbReference>
<dbReference type="InterPro" id="IPR035909">
    <property type="entry name" value="CheB_C"/>
</dbReference>
<dbReference type="InterPro" id="IPR000780">
    <property type="entry name" value="CheR_MeTrfase"/>
</dbReference>
<dbReference type="InterPro" id="IPR036804">
    <property type="entry name" value="CheR_N_sf"/>
</dbReference>
<dbReference type="SMART" id="SM00091">
    <property type="entry name" value="PAS"/>
    <property type="match status" value="2"/>
</dbReference>
<sequence>MTQSSSETTDDSPAGSFPVVGIGGSAGSLRPLQELLGTLPEETGAAFVVVTHHPAGHRSMLPQLLEQNCALPVIEAEDAAPLEPDHVYVALPDAGTWKLKGDRLVRGERNGQESTALEVADHRKSLPHSVDTFFRSLAAEREHLAAAIVLSGTGSDGTLGVKAVKAEGGMVMVQDPESAEFSGMPSSAIATNLVDYVLHPEGMVATLLPYMQALEWHRAPSASEPPEIPESTLDKILGLVRQRTGNDFSGYKRSTLLRRLERRMHVQRIKDPGEYADFLRRNPAETDLLFREVIISVTNFFRDPEAWQILSEEPLLEQLRTAASEEREFRAWVIGCATGEEAYTLSMLIVECLERLEKAPPVQVFATDVDSRAIETARAGRYAAGIAEDISEERLARYFVAEQEAYRVNKDLRDMVVFAEHNALRDPPFTRLDLITCRNLLIYLERDLQKQLLPLFRYAMRPGGLLFLGPSESVDDLSEAFSVYHKRWRIYRAEQDGSRNQLPELPGKRMEHPGIRHREPAEARSGEERAGDLTRGMEQLLASQFGPPSVLVNDKGEALFFHGRTGQFLEPAQGPARNQILEMARPGLRAALSKALREVGGAGQEELQQAVHLQADEGSEEVVLEVRVIRAPRALRGLRLVTFRSREMADTGESEGTSEELAKREPKDQITQLKRDLEAVRQDRQITVEELQASNEELQSLNEELQSMNEELQSSNEELEVSKEEVESLNEELRSVNAELEARVRDLSEANDDLKNLLDSTELATVFLDEELRVKRFTEAARQLIPLRPSDAGRPIHELTTELQYDGLSRDAEEVLDTLTPREIEVQSTRGHWFLLSIRPYRTTQNQIKGLVCTFQDIQSVKRVEAEEAYFRAIVQTVQEPLLVLDPELRVVSANDGFYRVFQLKPQQVEGRQLFEMGSGQWDHPELRALLEEVLPEAETFRGFELEADFGEAGPERVWLNGRQLQRETGEPELILLSMATE</sequence>
<feature type="active site" evidence="6">
    <location>
        <position position="52"/>
    </location>
</feature>
<evidence type="ECO:0000256" key="6">
    <source>
        <dbReference type="PROSITE-ProRule" id="PRU00050"/>
    </source>
</evidence>
<dbReference type="SMART" id="SM00138">
    <property type="entry name" value="MeTrc"/>
    <property type="match status" value="1"/>
</dbReference>
<dbReference type="Pfam" id="PF13596">
    <property type="entry name" value="PAS_10"/>
    <property type="match status" value="1"/>
</dbReference>
<dbReference type="Pfam" id="PF08448">
    <property type="entry name" value="PAS_4"/>
    <property type="match status" value="1"/>
</dbReference>
<evidence type="ECO:0000313" key="12">
    <source>
        <dbReference type="EMBL" id="MFA9459810.1"/>
    </source>
</evidence>
<dbReference type="RefSeq" id="WP_373654595.1">
    <property type="nucleotide sequence ID" value="NZ_JBGUAW010000002.1"/>
</dbReference>
<comment type="caution">
    <text evidence="12">The sequence shown here is derived from an EMBL/GenBank/DDBJ whole genome shotgun (WGS) entry which is preliminary data.</text>
</comment>
<evidence type="ECO:0000256" key="1">
    <source>
        <dbReference type="ARBA" id="ARBA00001541"/>
    </source>
</evidence>
<feature type="coiled-coil region" evidence="7">
    <location>
        <begin position="670"/>
        <end position="764"/>
    </location>
</feature>
<dbReference type="PRINTS" id="PR00996">
    <property type="entry name" value="CHERMTFRASE"/>
</dbReference>
<dbReference type="CDD" id="cd00130">
    <property type="entry name" value="PAS"/>
    <property type="match status" value="2"/>
</dbReference>
<organism evidence="12 13">
    <name type="scientific">Thiohalorhabdus methylotrophus</name>
    <dbReference type="NCBI Taxonomy" id="3242694"/>
    <lineage>
        <taxon>Bacteria</taxon>
        <taxon>Pseudomonadati</taxon>
        <taxon>Pseudomonadota</taxon>
        <taxon>Gammaproteobacteria</taxon>
        <taxon>Thiohalorhabdales</taxon>
        <taxon>Thiohalorhabdaceae</taxon>
        <taxon>Thiohalorhabdus</taxon>
    </lineage>
</organism>
<feature type="active site" evidence="6">
    <location>
        <position position="25"/>
    </location>
</feature>
<evidence type="ECO:0000259" key="11">
    <source>
        <dbReference type="PROSITE" id="PS50123"/>
    </source>
</evidence>
<feature type="region of interest" description="Disordered" evidence="8">
    <location>
        <begin position="1"/>
        <end position="20"/>
    </location>
</feature>
<evidence type="ECO:0000256" key="2">
    <source>
        <dbReference type="ARBA" id="ARBA00012534"/>
    </source>
</evidence>
<feature type="region of interest" description="Disordered" evidence="8">
    <location>
        <begin position="647"/>
        <end position="668"/>
    </location>
</feature>
<dbReference type="CDD" id="cd02440">
    <property type="entry name" value="AdoMet_MTases"/>
    <property type="match status" value="1"/>
</dbReference>
<keyword evidence="6" id="KW-0378">Hydrolase</keyword>
<dbReference type="Gene3D" id="3.30.450.20">
    <property type="entry name" value="PAS domain"/>
    <property type="match status" value="2"/>
</dbReference>
<accession>A0ABV4TTB7</accession>
<protein>
    <recommendedName>
        <fullName evidence="2">protein-glutamate O-methyltransferase</fullName>
        <ecNumber evidence="2">2.1.1.80</ecNumber>
    </recommendedName>
</protein>
<dbReference type="Gene3D" id="1.10.155.10">
    <property type="entry name" value="Chemotaxis receptor methyltransferase CheR, N-terminal domain"/>
    <property type="match status" value="1"/>
</dbReference>
<dbReference type="InterPro" id="IPR035965">
    <property type="entry name" value="PAS-like_dom_sf"/>
</dbReference>
<dbReference type="PANTHER" id="PTHR24422:SF27">
    <property type="entry name" value="PROTEIN-GLUTAMATE O-METHYLTRANSFERASE"/>
    <property type="match status" value="1"/>
</dbReference>
<dbReference type="Pfam" id="PF03705">
    <property type="entry name" value="CheR_N"/>
    <property type="match status" value="1"/>
</dbReference>
<dbReference type="Proteomes" id="UP001575181">
    <property type="component" value="Unassembled WGS sequence"/>
</dbReference>
<gene>
    <name evidence="12" type="ORF">ACERLL_03115</name>
</gene>
<dbReference type="Pfam" id="PF01739">
    <property type="entry name" value="CheR"/>
    <property type="match status" value="1"/>
</dbReference>
<dbReference type="Gene3D" id="3.40.50.150">
    <property type="entry name" value="Vaccinia Virus protein VP39"/>
    <property type="match status" value="1"/>
</dbReference>
<evidence type="ECO:0000256" key="3">
    <source>
        <dbReference type="ARBA" id="ARBA00022603"/>
    </source>
</evidence>
<evidence type="ECO:0000256" key="8">
    <source>
        <dbReference type="SAM" id="MobiDB-lite"/>
    </source>
</evidence>
<dbReference type="InterPro" id="IPR000014">
    <property type="entry name" value="PAS"/>
</dbReference>
<comment type="catalytic activity">
    <reaction evidence="1">
        <text>L-glutamyl-[protein] + S-adenosyl-L-methionine = [protein]-L-glutamate 5-O-methyl ester + S-adenosyl-L-homocysteine</text>
        <dbReference type="Rhea" id="RHEA:24452"/>
        <dbReference type="Rhea" id="RHEA-COMP:10208"/>
        <dbReference type="Rhea" id="RHEA-COMP:10311"/>
        <dbReference type="ChEBI" id="CHEBI:29973"/>
        <dbReference type="ChEBI" id="CHEBI:57856"/>
        <dbReference type="ChEBI" id="CHEBI:59789"/>
        <dbReference type="ChEBI" id="CHEBI:82795"/>
        <dbReference type="EC" id="2.1.1.80"/>
    </reaction>
</comment>
<dbReference type="Pfam" id="PF01339">
    <property type="entry name" value="CheB_methylest"/>
    <property type="match status" value="1"/>
</dbReference>
<dbReference type="InterPro" id="IPR022641">
    <property type="entry name" value="CheR_N"/>
</dbReference>
<dbReference type="EC" id="2.1.1.80" evidence="2"/>
<keyword evidence="5" id="KW-0949">S-adenosyl-L-methionine</keyword>
<keyword evidence="3 12" id="KW-0489">Methyltransferase</keyword>
<dbReference type="GO" id="GO:0032259">
    <property type="term" value="P:methylation"/>
    <property type="evidence" value="ECO:0007669"/>
    <property type="project" value="UniProtKB-KW"/>
</dbReference>
<dbReference type="SUPFAM" id="SSF52738">
    <property type="entry name" value="Methylesterase CheB, C-terminal domain"/>
    <property type="match status" value="1"/>
</dbReference>
<feature type="domain" description="CheB-type methylesterase" evidence="10">
    <location>
        <begin position="13"/>
        <end position="214"/>
    </location>
</feature>
<evidence type="ECO:0000259" key="10">
    <source>
        <dbReference type="PROSITE" id="PS50122"/>
    </source>
</evidence>
<dbReference type="EMBL" id="JBGUAW010000002">
    <property type="protein sequence ID" value="MFA9459810.1"/>
    <property type="molecule type" value="Genomic_DNA"/>
</dbReference>
<keyword evidence="4" id="KW-0808">Transferase</keyword>
<dbReference type="SUPFAM" id="SSF55785">
    <property type="entry name" value="PYP-like sensor domain (PAS domain)"/>
    <property type="match status" value="2"/>
</dbReference>
<dbReference type="PROSITE" id="PS50123">
    <property type="entry name" value="CHER"/>
    <property type="match status" value="1"/>
</dbReference>
<dbReference type="InterPro" id="IPR050903">
    <property type="entry name" value="Bact_Chemotaxis_MeTrfase"/>
</dbReference>
<dbReference type="InterPro" id="IPR029063">
    <property type="entry name" value="SAM-dependent_MTases_sf"/>
</dbReference>
<name>A0ABV4TTB7_9GAMM</name>
<evidence type="ECO:0000256" key="7">
    <source>
        <dbReference type="SAM" id="Coils"/>
    </source>
</evidence>
<dbReference type="GO" id="GO:0008168">
    <property type="term" value="F:methyltransferase activity"/>
    <property type="evidence" value="ECO:0007669"/>
    <property type="project" value="UniProtKB-KW"/>
</dbReference>
<evidence type="ECO:0000256" key="5">
    <source>
        <dbReference type="ARBA" id="ARBA00022691"/>
    </source>
</evidence>
<dbReference type="PANTHER" id="PTHR24422">
    <property type="entry name" value="CHEMOTAXIS PROTEIN METHYLTRANSFERASE"/>
    <property type="match status" value="1"/>
</dbReference>
<feature type="compositionally biased region" description="Basic and acidic residues" evidence="8">
    <location>
        <begin position="506"/>
        <end position="529"/>
    </location>
</feature>